<feature type="domain" description="HTH luxR-type" evidence="4">
    <location>
        <begin position="104"/>
        <end position="169"/>
    </location>
</feature>
<dbReference type="PANTHER" id="PTHR43214:SF41">
    <property type="entry name" value="NITRATE_NITRITE RESPONSE REGULATOR PROTEIN NARP"/>
    <property type="match status" value="1"/>
</dbReference>
<dbReference type="InterPro" id="IPR039420">
    <property type="entry name" value="WalR-like"/>
</dbReference>
<evidence type="ECO:0000256" key="3">
    <source>
        <dbReference type="ARBA" id="ARBA00023163"/>
    </source>
</evidence>
<dbReference type="Gene3D" id="1.10.10.10">
    <property type="entry name" value="Winged helix-like DNA-binding domain superfamily/Winged helix DNA-binding domain"/>
    <property type="match status" value="1"/>
</dbReference>
<dbReference type="PRINTS" id="PR00038">
    <property type="entry name" value="HTHLUXR"/>
</dbReference>
<accession>A0ABY7QV57</accession>
<keyword evidence="1" id="KW-0805">Transcription regulation</keyword>
<evidence type="ECO:0000256" key="2">
    <source>
        <dbReference type="ARBA" id="ARBA00023125"/>
    </source>
</evidence>
<keyword evidence="3" id="KW-0804">Transcription</keyword>
<organism evidence="5 6">
    <name type="scientific">Peptoniphilus equinus</name>
    <dbReference type="NCBI Taxonomy" id="3016343"/>
    <lineage>
        <taxon>Bacteria</taxon>
        <taxon>Bacillati</taxon>
        <taxon>Bacillota</taxon>
        <taxon>Tissierellia</taxon>
        <taxon>Tissierellales</taxon>
        <taxon>Peptoniphilaceae</taxon>
        <taxon>Peptoniphilus</taxon>
    </lineage>
</organism>
<dbReference type="PROSITE" id="PS50043">
    <property type="entry name" value="HTH_LUXR_2"/>
    <property type="match status" value="1"/>
</dbReference>
<dbReference type="PROSITE" id="PS00622">
    <property type="entry name" value="HTH_LUXR_1"/>
    <property type="match status" value="1"/>
</dbReference>
<dbReference type="Proteomes" id="UP001210339">
    <property type="component" value="Chromosome"/>
</dbReference>
<dbReference type="InterPro" id="IPR016032">
    <property type="entry name" value="Sig_transdc_resp-reg_C-effctor"/>
</dbReference>
<gene>
    <name evidence="5" type="ORF">O6R05_01290</name>
</gene>
<keyword evidence="2" id="KW-0238">DNA-binding</keyword>
<proteinExistence type="predicted"/>
<evidence type="ECO:0000313" key="6">
    <source>
        <dbReference type="Proteomes" id="UP001210339"/>
    </source>
</evidence>
<dbReference type="SUPFAM" id="SSF46894">
    <property type="entry name" value="C-terminal effector domain of the bipartite response regulators"/>
    <property type="match status" value="1"/>
</dbReference>
<protein>
    <submittedName>
        <fullName evidence="5">LuxR C-terminal-related transcriptional regulator</fullName>
    </submittedName>
</protein>
<keyword evidence="6" id="KW-1185">Reference proteome</keyword>
<evidence type="ECO:0000259" key="4">
    <source>
        <dbReference type="PROSITE" id="PS50043"/>
    </source>
</evidence>
<name>A0ABY7QV57_9FIRM</name>
<sequence length="172" mass="19115">MDYYVDLPWPVVKRGYEAIFEALGHTAAAQPLPSTILITTKTTPRPKTVVVFSHTIEALTSPSPVRLSLMSSEADIELALNAVVKGASYTAEDIRNEEVSRKAARELLYTLSPRERAFITYIREGASNKVIAKALYLSEKTVKNNLTALYCKLAVKNRGELIKKCKNLLTDE</sequence>
<dbReference type="InterPro" id="IPR000792">
    <property type="entry name" value="Tscrpt_reg_LuxR_C"/>
</dbReference>
<dbReference type="RefSeq" id="WP_271191752.1">
    <property type="nucleotide sequence ID" value="NZ_CP115667.1"/>
</dbReference>
<dbReference type="CDD" id="cd06170">
    <property type="entry name" value="LuxR_C_like"/>
    <property type="match status" value="1"/>
</dbReference>
<dbReference type="InterPro" id="IPR036388">
    <property type="entry name" value="WH-like_DNA-bd_sf"/>
</dbReference>
<reference evidence="5 6" key="1">
    <citation type="submission" date="2023-01" db="EMBL/GenBank/DDBJ databases">
        <authorList>
            <person name="Lee S.H."/>
            <person name="Jung H.S."/>
            <person name="Yun J.U."/>
        </authorList>
    </citation>
    <scope>NUCLEOTIDE SEQUENCE [LARGE SCALE GENOMIC DNA]</scope>
    <source>
        <strain evidence="5 6">CBA3646</strain>
    </source>
</reference>
<evidence type="ECO:0000313" key="5">
    <source>
        <dbReference type="EMBL" id="WBW50221.1"/>
    </source>
</evidence>
<dbReference type="PANTHER" id="PTHR43214">
    <property type="entry name" value="TWO-COMPONENT RESPONSE REGULATOR"/>
    <property type="match status" value="1"/>
</dbReference>
<evidence type="ECO:0000256" key="1">
    <source>
        <dbReference type="ARBA" id="ARBA00023015"/>
    </source>
</evidence>
<dbReference type="SMART" id="SM00421">
    <property type="entry name" value="HTH_LUXR"/>
    <property type="match status" value="1"/>
</dbReference>
<dbReference type="Pfam" id="PF00196">
    <property type="entry name" value="GerE"/>
    <property type="match status" value="1"/>
</dbReference>
<dbReference type="EMBL" id="CP115667">
    <property type="protein sequence ID" value="WBW50221.1"/>
    <property type="molecule type" value="Genomic_DNA"/>
</dbReference>